<keyword evidence="1" id="KW-0812">Transmembrane</keyword>
<evidence type="ECO:0000256" key="1">
    <source>
        <dbReference type="SAM" id="Phobius"/>
    </source>
</evidence>
<keyword evidence="1" id="KW-0472">Membrane</keyword>
<dbReference type="STRING" id="261594.GBAA_5026"/>
<feature type="transmembrane region" description="Helical" evidence="1">
    <location>
        <begin position="63"/>
        <end position="80"/>
    </location>
</feature>
<organism evidence="2 3">
    <name type="scientific">Bacillus anthracis</name>
    <name type="common">anthrax bacterium</name>
    <dbReference type="NCBI Taxonomy" id="1392"/>
    <lineage>
        <taxon>Bacteria</taxon>
        <taxon>Bacillati</taxon>
        <taxon>Bacillota</taxon>
        <taxon>Bacilli</taxon>
        <taxon>Bacillales</taxon>
        <taxon>Bacillaceae</taxon>
        <taxon>Bacillus</taxon>
        <taxon>Bacillus cereus group</taxon>
    </lineage>
</organism>
<accession>A0A2B0Y1I7</accession>
<comment type="caution">
    <text evidence="2">The sequence shown here is derived from an EMBL/GenBank/DDBJ whole genome shotgun (WGS) entry which is preliminary data.</text>
</comment>
<gene>
    <name evidence="2" type="ORF">COJ30_03690</name>
</gene>
<proteinExistence type="predicted"/>
<sequence>MYHLFSQKIYTENSDRYTMYVIKEVVSLMLKLLRYPIFLGLLGSFFISSGMVLQHILPYSPSIGWILSFICFLTASYFAMNNKNN</sequence>
<dbReference type="AlphaFoldDB" id="A0A2B0Y1I7"/>
<reference evidence="2 3" key="1">
    <citation type="submission" date="2017-09" db="EMBL/GenBank/DDBJ databases">
        <title>Large-scale bioinformatics analysis of Bacillus genomes uncovers conserved roles of natural products in bacterial physiology.</title>
        <authorList>
            <consortium name="Agbiome Team Llc"/>
            <person name="Bleich R.M."/>
            <person name="Grubbs K.J."/>
            <person name="Santa Maria K.C."/>
            <person name="Allen S.E."/>
            <person name="Farag S."/>
            <person name="Shank E.A."/>
            <person name="Bowers A."/>
        </authorList>
    </citation>
    <scope>NUCLEOTIDE SEQUENCE [LARGE SCALE GENOMIC DNA]</scope>
    <source>
        <strain evidence="2 3">AFS081271</strain>
    </source>
</reference>
<name>A0A2B0Y1I7_BACAN</name>
<evidence type="ECO:0000313" key="2">
    <source>
        <dbReference type="EMBL" id="PFL73532.1"/>
    </source>
</evidence>
<evidence type="ECO:0000313" key="3">
    <source>
        <dbReference type="Proteomes" id="UP000222851"/>
    </source>
</evidence>
<dbReference type="Proteomes" id="UP000222851">
    <property type="component" value="Unassembled WGS sequence"/>
</dbReference>
<dbReference type="EMBL" id="NUXH01000010">
    <property type="protein sequence ID" value="PFL73532.1"/>
    <property type="molecule type" value="Genomic_DNA"/>
</dbReference>
<keyword evidence="1" id="KW-1133">Transmembrane helix</keyword>
<protein>
    <submittedName>
        <fullName evidence="2">Uncharacterized protein</fullName>
    </submittedName>
</protein>